<gene>
    <name evidence="2" type="ORF">A2544_02120</name>
</gene>
<proteinExistence type="predicted"/>
<dbReference type="Gene3D" id="3.30.2310.20">
    <property type="entry name" value="RelE-like"/>
    <property type="match status" value="1"/>
</dbReference>
<dbReference type="EMBL" id="MHWZ01000005">
    <property type="protein sequence ID" value="OHB18142.1"/>
    <property type="molecule type" value="Genomic_DNA"/>
</dbReference>
<sequence>MEIEYSPKFSRQFKKLPKAVKEHAVICEKLFRKNPFDPKLKTHKLHGTMREYWAFSISYSYRIGFTFLDRNLVRFHSVGTHDIYEKKS</sequence>
<dbReference type="STRING" id="1802782.A2544_02120"/>
<protein>
    <recommendedName>
        <fullName evidence="4">Plasmid stabilization protein</fullName>
    </recommendedName>
</protein>
<evidence type="ECO:0000313" key="3">
    <source>
        <dbReference type="Proteomes" id="UP000176868"/>
    </source>
</evidence>
<comment type="caution">
    <text evidence="2">The sequence shown here is derived from an EMBL/GenBank/DDBJ whole genome shotgun (WGS) entry which is preliminary data.</text>
</comment>
<evidence type="ECO:0000256" key="1">
    <source>
        <dbReference type="ARBA" id="ARBA00022649"/>
    </source>
</evidence>
<keyword evidence="1" id="KW-1277">Toxin-antitoxin system</keyword>
<evidence type="ECO:0008006" key="4">
    <source>
        <dbReference type="Google" id="ProtNLM"/>
    </source>
</evidence>
<dbReference type="InterPro" id="IPR035093">
    <property type="entry name" value="RelE/ParE_toxin_dom_sf"/>
</dbReference>
<dbReference type="NCBIfam" id="TIGR02385">
    <property type="entry name" value="RelE_StbE"/>
    <property type="match status" value="1"/>
</dbReference>
<reference evidence="2 3" key="1">
    <citation type="journal article" date="2016" name="Nat. Commun.">
        <title>Thousands of microbial genomes shed light on interconnected biogeochemical processes in an aquifer system.</title>
        <authorList>
            <person name="Anantharaman K."/>
            <person name="Brown C.T."/>
            <person name="Hug L.A."/>
            <person name="Sharon I."/>
            <person name="Castelle C.J."/>
            <person name="Probst A.J."/>
            <person name="Thomas B.C."/>
            <person name="Singh A."/>
            <person name="Wilkins M.J."/>
            <person name="Karaoz U."/>
            <person name="Brodie E.L."/>
            <person name="Williams K.H."/>
            <person name="Hubbard S.S."/>
            <person name="Banfield J.F."/>
        </authorList>
    </citation>
    <scope>NUCLEOTIDE SEQUENCE [LARGE SCALE GENOMIC DNA]</scope>
</reference>
<organism evidence="2 3">
    <name type="scientific">Candidatus Zambryskibacteria bacterium RIFOXYD2_FULL_43_10</name>
    <dbReference type="NCBI Taxonomy" id="1802782"/>
    <lineage>
        <taxon>Bacteria</taxon>
        <taxon>Candidatus Zambryskiibacteriota</taxon>
    </lineage>
</organism>
<accession>A0A1G2V926</accession>
<dbReference type="AlphaFoldDB" id="A0A1G2V926"/>
<evidence type="ECO:0000313" key="2">
    <source>
        <dbReference type="EMBL" id="OHB18142.1"/>
    </source>
</evidence>
<dbReference type="Proteomes" id="UP000176868">
    <property type="component" value="Unassembled WGS sequence"/>
</dbReference>
<dbReference type="SUPFAM" id="SSF143011">
    <property type="entry name" value="RelE-like"/>
    <property type="match status" value="1"/>
</dbReference>
<dbReference type="InterPro" id="IPR007712">
    <property type="entry name" value="RelE/ParE_toxin"/>
</dbReference>
<name>A0A1G2V926_9BACT</name>